<evidence type="ECO:0000259" key="1">
    <source>
        <dbReference type="Pfam" id="PF18962"/>
    </source>
</evidence>
<gene>
    <name evidence="2" type="ORF">BEN48_17660</name>
</gene>
<organism evidence="2 3">
    <name type="scientific">Hymenobacter glacialis</name>
    <dbReference type="NCBI Taxonomy" id="1908236"/>
    <lineage>
        <taxon>Bacteria</taxon>
        <taxon>Pseudomonadati</taxon>
        <taxon>Bacteroidota</taxon>
        <taxon>Cytophagia</taxon>
        <taxon>Cytophagales</taxon>
        <taxon>Hymenobacteraceae</taxon>
        <taxon>Hymenobacter</taxon>
    </lineage>
</organism>
<dbReference type="Proteomes" id="UP000177791">
    <property type="component" value="Unassembled WGS sequence"/>
</dbReference>
<dbReference type="InterPro" id="IPR026444">
    <property type="entry name" value="Secre_tail"/>
</dbReference>
<protein>
    <recommendedName>
        <fullName evidence="1">Secretion system C-terminal sorting domain-containing protein</fullName>
    </recommendedName>
</protein>
<dbReference type="STRING" id="1908236.BEN48_17660"/>
<feature type="domain" description="Secretion system C-terminal sorting" evidence="1">
    <location>
        <begin position="247"/>
        <end position="313"/>
    </location>
</feature>
<keyword evidence="3" id="KW-1185">Reference proteome</keyword>
<sequence>MTLNITSQTNTGAVTYIGEQQDTPPNQAFAPGSNLTRVSFKRYFQLAPSVAPTGFAGTVKLSFDLDDFANYPADPTFVIAKNDAIGSAWSNIGRSSNTGTSNGGRPVAGTLTSASFNAFALSSSNFSLASTSTDENFPFVNPLPVTLARFAAALAPAGVHVTWATATEKNNDRFEVQRSANGQSFQTIGTVKGQGNSSSLREYAFVDSRPFAGQSYYRLRQVDIDGTVSYSPVAVVASRSGQEALAYPNPSTGTMKLPASAGIIHYRIFNALGQTLLNGQAAGNETIDLTKVPKGPFFLEMSGAAGRTTQRLVRE</sequence>
<dbReference type="Gene3D" id="2.60.40.10">
    <property type="entry name" value="Immunoglobulins"/>
    <property type="match status" value="1"/>
</dbReference>
<evidence type="ECO:0000313" key="2">
    <source>
        <dbReference type="EMBL" id="OGX82178.1"/>
    </source>
</evidence>
<comment type="caution">
    <text evidence="2">The sequence shown here is derived from an EMBL/GenBank/DDBJ whole genome shotgun (WGS) entry which is preliminary data.</text>
</comment>
<dbReference type="Pfam" id="PF18962">
    <property type="entry name" value="Por_Secre_tail"/>
    <property type="match status" value="1"/>
</dbReference>
<dbReference type="EMBL" id="MDZC01000104">
    <property type="protein sequence ID" value="OGX82178.1"/>
    <property type="molecule type" value="Genomic_DNA"/>
</dbReference>
<dbReference type="NCBIfam" id="TIGR04183">
    <property type="entry name" value="Por_Secre_tail"/>
    <property type="match status" value="1"/>
</dbReference>
<accession>A0A1G1SU70</accession>
<dbReference type="InterPro" id="IPR013783">
    <property type="entry name" value="Ig-like_fold"/>
</dbReference>
<name>A0A1G1SU70_9BACT</name>
<dbReference type="AlphaFoldDB" id="A0A1G1SU70"/>
<proteinExistence type="predicted"/>
<evidence type="ECO:0000313" key="3">
    <source>
        <dbReference type="Proteomes" id="UP000177791"/>
    </source>
</evidence>
<reference evidence="2 3" key="1">
    <citation type="submission" date="2016-08" db="EMBL/GenBank/DDBJ databases">
        <title>Hymenobacter coccineus sp. nov., Hymenobacter lapidarius sp. nov. and Hymenobacter glacialis sp. nov., isolated from Antarctic soil.</title>
        <authorList>
            <person name="Sedlacek I."/>
            <person name="Kralova S."/>
            <person name="Kyrova K."/>
            <person name="Maslanova I."/>
            <person name="Stankova E."/>
            <person name="Vrbovska V."/>
            <person name="Nemec M."/>
            <person name="Bartak M."/>
            <person name="Svec P."/>
            <person name="Busse H.-J."/>
            <person name="Pantucek R."/>
        </authorList>
    </citation>
    <scope>NUCLEOTIDE SEQUENCE [LARGE SCALE GENOMIC DNA]</scope>
    <source>
        <strain evidence="2 3">CCM 8648</strain>
    </source>
</reference>